<gene>
    <name evidence="8" type="primary">ceacam1</name>
</gene>
<feature type="domain" description="Ig-like" evidence="6">
    <location>
        <begin position="343"/>
        <end position="431"/>
    </location>
</feature>
<dbReference type="InterPro" id="IPR052598">
    <property type="entry name" value="IgSF_CEA-related"/>
</dbReference>
<feature type="domain" description="Ig-like" evidence="6">
    <location>
        <begin position="2"/>
        <end position="72"/>
    </location>
</feature>
<dbReference type="Gene3D" id="2.60.40.10">
    <property type="entry name" value="Immunoglobulins"/>
    <property type="match status" value="6"/>
</dbReference>
<evidence type="ECO:0000256" key="5">
    <source>
        <dbReference type="SAM" id="Phobius"/>
    </source>
</evidence>
<dbReference type="InterPro" id="IPR003598">
    <property type="entry name" value="Ig_sub2"/>
</dbReference>
<evidence type="ECO:0000256" key="4">
    <source>
        <dbReference type="ARBA" id="ARBA00023319"/>
    </source>
</evidence>
<keyword evidence="5" id="KW-0812">Transmembrane</keyword>
<dbReference type="InterPro" id="IPR013098">
    <property type="entry name" value="Ig_I-set"/>
</dbReference>
<keyword evidence="3" id="KW-0325">Glycoprotein</keyword>
<feature type="domain" description="Ig-like" evidence="6">
    <location>
        <begin position="84"/>
        <end position="157"/>
    </location>
</feature>
<name>A0A6P7JW03_9TELE</name>
<dbReference type="SMART" id="SM00409">
    <property type="entry name" value="IG"/>
    <property type="match status" value="6"/>
</dbReference>
<reference evidence="8" key="1">
    <citation type="submission" date="2025-08" db="UniProtKB">
        <authorList>
            <consortium name="RefSeq"/>
        </authorList>
    </citation>
    <scope>IDENTIFICATION</scope>
</reference>
<dbReference type="InterPro" id="IPR036179">
    <property type="entry name" value="Ig-like_dom_sf"/>
</dbReference>
<dbReference type="SMART" id="SM00408">
    <property type="entry name" value="IGc2"/>
    <property type="match status" value="6"/>
</dbReference>
<keyword evidence="5" id="KW-1133">Transmembrane helix</keyword>
<dbReference type="PANTHER" id="PTHR44337">
    <property type="entry name" value="CARCINOEMBRYONIC ANTIGEN-RELATED CELL ADHESION MOLECULE 8"/>
    <property type="match status" value="1"/>
</dbReference>
<feature type="domain" description="Ig-like" evidence="6">
    <location>
        <begin position="437"/>
        <end position="517"/>
    </location>
</feature>
<dbReference type="PROSITE" id="PS50835">
    <property type="entry name" value="IG_LIKE"/>
    <property type="match status" value="6"/>
</dbReference>
<dbReference type="Pfam" id="PF13895">
    <property type="entry name" value="Ig_2"/>
    <property type="match status" value="1"/>
</dbReference>
<evidence type="ECO:0000313" key="7">
    <source>
        <dbReference type="Proteomes" id="UP000515145"/>
    </source>
</evidence>
<dbReference type="InterPro" id="IPR013783">
    <property type="entry name" value="Ig-like_fold"/>
</dbReference>
<protein>
    <submittedName>
        <fullName evidence="8">Carcinoembryonic antigen-related cell adhesion molecule 1</fullName>
    </submittedName>
</protein>
<organism evidence="7 8">
    <name type="scientific">Parambassis ranga</name>
    <name type="common">Indian glassy fish</name>
    <dbReference type="NCBI Taxonomy" id="210632"/>
    <lineage>
        <taxon>Eukaryota</taxon>
        <taxon>Metazoa</taxon>
        <taxon>Chordata</taxon>
        <taxon>Craniata</taxon>
        <taxon>Vertebrata</taxon>
        <taxon>Euteleostomi</taxon>
        <taxon>Actinopterygii</taxon>
        <taxon>Neopterygii</taxon>
        <taxon>Teleostei</taxon>
        <taxon>Neoteleostei</taxon>
        <taxon>Acanthomorphata</taxon>
        <taxon>Ovalentaria</taxon>
        <taxon>Ambassidae</taxon>
        <taxon>Parambassis</taxon>
    </lineage>
</organism>
<feature type="domain" description="Ig-like" evidence="6">
    <location>
        <begin position="168"/>
        <end position="255"/>
    </location>
</feature>
<dbReference type="OrthoDB" id="6159398at2759"/>
<evidence type="ECO:0000259" key="6">
    <source>
        <dbReference type="PROSITE" id="PS50835"/>
    </source>
</evidence>
<dbReference type="Pfam" id="PF13927">
    <property type="entry name" value="Ig_3"/>
    <property type="match status" value="4"/>
</dbReference>
<evidence type="ECO:0000256" key="1">
    <source>
        <dbReference type="ARBA" id="ARBA00022729"/>
    </source>
</evidence>
<proteinExistence type="predicted"/>
<keyword evidence="5" id="KW-0472">Membrane</keyword>
<accession>A0A6P7JW03</accession>
<dbReference type="Proteomes" id="UP000515145">
    <property type="component" value="Chromosome 16"/>
</dbReference>
<dbReference type="PANTHER" id="PTHR44337:SF20">
    <property type="entry name" value="CARCINOEMBRYONIC ANTIGEN-RELATED CELL ADHESION MOLECULE 5-RELATED"/>
    <property type="match status" value="1"/>
</dbReference>
<dbReference type="CDD" id="cd00096">
    <property type="entry name" value="Ig"/>
    <property type="match status" value="1"/>
</dbReference>
<dbReference type="InterPro" id="IPR003599">
    <property type="entry name" value="Ig_sub"/>
</dbReference>
<feature type="transmembrane region" description="Helical" evidence="5">
    <location>
        <begin position="525"/>
        <end position="547"/>
    </location>
</feature>
<dbReference type="SUPFAM" id="SSF48726">
    <property type="entry name" value="Immunoglobulin"/>
    <property type="match status" value="6"/>
</dbReference>
<dbReference type="InParanoid" id="A0A6P7JW03"/>
<keyword evidence="7" id="KW-1185">Reference proteome</keyword>
<dbReference type="CTD" id="634"/>
<sequence length="548" mass="61069">MPTITGPKVAYIGDNVTLSCYAKSKPASYYRWYFKACPVSNESEYFLRPLTANMSGMYTCIAFNNITSKNSTAYTFLRVIHDGPEMPTITGPKVAYIGDNVTLSCYAKSKPASYYRWYFKACPVSNESEYVLRPLTANMSGMYTCIAFNNITSKNSTAYTFLRVIHDPLTAVTVNILGPAILDEPLTLLCEATGSVDSIQWWKNGQLMSANNTAVFKMNNKTLTLNPVQYSDSGYYQCQAFNSLSNLTSDSCEVVVYYGPEMPTITGPKVAYIGDNVTLSCYAKSNPASYYRWYFKACPVSNESEYVLRPLTANMSGMYTCIAFNNITSKNSTAYTFLRVIHESIQNVQIKAPMTPAIEGHPYNLACVICGHADYVYWMKNDKILHEDYRVTFGIDNKTINFHSVDREDSDFYRCKAVNAVGSMTSQRRLLIVSYGPKSVDIFGPHSANGSSLVSLTCSADAWPKCNFTWFLNDQLIRLKNGAVLTFSATKQNEGNYTCEVWNPVTSITMYQTKTFTVASRASAILFQSQAGLMLMGLLVLSVPVVLN</sequence>
<evidence type="ECO:0000313" key="8">
    <source>
        <dbReference type="RefSeq" id="XP_028281108.1"/>
    </source>
</evidence>
<keyword evidence="2" id="KW-1015">Disulfide bond</keyword>
<dbReference type="InterPro" id="IPR007110">
    <property type="entry name" value="Ig-like_dom"/>
</dbReference>
<feature type="domain" description="Ig-like" evidence="6">
    <location>
        <begin position="260"/>
        <end position="333"/>
    </location>
</feature>
<dbReference type="RefSeq" id="XP_028281108.1">
    <property type="nucleotide sequence ID" value="XM_028425307.1"/>
</dbReference>
<keyword evidence="1" id="KW-0732">Signal</keyword>
<keyword evidence="4" id="KW-0393">Immunoglobulin domain</keyword>
<dbReference type="AlphaFoldDB" id="A0A6P7JW03"/>
<dbReference type="Pfam" id="PF07679">
    <property type="entry name" value="I-set"/>
    <property type="match status" value="1"/>
</dbReference>
<dbReference type="GeneID" id="114448390"/>
<evidence type="ECO:0000256" key="3">
    <source>
        <dbReference type="ARBA" id="ARBA00023180"/>
    </source>
</evidence>
<evidence type="ECO:0000256" key="2">
    <source>
        <dbReference type="ARBA" id="ARBA00023157"/>
    </source>
</evidence>